<keyword evidence="2" id="KW-1185">Reference proteome</keyword>
<organism evidence="1 2">
    <name type="scientific">Companilactobacillus nuruki</name>
    <dbReference type="NCBI Taxonomy" id="1993540"/>
    <lineage>
        <taxon>Bacteria</taxon>
        <taxon>Bacillati</taxon>
        <taxon>Bacillota</taxon>
        <taxon>Bacilli</taxon>
        <taxon>Lactobacillales</taxon>
        <taxon>Lactobacillaceae</taxon>
        <taxon>Companilactobacillus</taxon>
    </lineage>
</organism>
<name>A0A2N7AWD2_9LACO</name>
<gene>
    <name evidence="1" type="ORF">CBP76_02640</name>
</gene>
<protein>
    <submittedName>
        <fullName evidence="1">Uncharacterized protein</fullName>
    </submittedName>
</protein>
<dbReference type="AlphaFoldDB" id="A0A2N7AWD2"/>
<proteinExistence type="predicted"/>
<reference evidence="1 2" key="1">
    <citation type="submission" date="2017-05" db="EMBL/GenBank/DDBJ databases">
        <title>Lactobacillus nurukis nov., sp. nov., isolated from nuruk.</title>
        <authorList>
            <person name="Kim S.-J."/>
        </authorList>
    </citation>
    <scope>NUCLEOTIDE SEQUENCE [LARGE SCALE GENOMIC DNA]</scope>
    <source>
        <strain evidence="1 2">SYF10-1a</strain>
    </source>
</reference>
<sequence>MVFVLSSLTNNNLNAWNQVDQWSKAYGKFGPVGKAKLDLITTLNKFETGAINLNKFRKEQNVIVGFSFIPEYDFSSLDLHTIRYSLSQPDYRAAFPSTIKELDSVDCFSKMGILNENFVNTCYDRISKITDIVQFNEQQFIFINTVQILKEILKKSKQKAINQPYFYYI</sequence>
<evidence type="ECO:0000313" key="1">
    <source>
        <dbReference type="EMBL" id="PMD73049.1"/>
    </source>
</evidence>
<comment type="caution">
    <text evidence="1">The sequence shown here is derived from an EMBL/GenBank/DDBJ whole genome shotgun (WGS) entry which is preliminary data.</text>
</comment>
<evidence type="ECO:0000313" key="2">
    <source>
        <dbReference type="Proteomes" id="UP000235649"/>
    </source>
</evidence>
<dbReference type="Proteomes" id="UP000235649">
    <property type="component" value="Unassembled WGS sequence"/>
</dbReference>
<dbReference type="RefSeq" id="WP_102195381.1">
    <property type="nucleotide sequence ID" value="NZ_NIPR01000005.1"/>
</dbReference>
<accession>A0A2N7AWD2</accession>
<dbReference type="EMBL" id="NIPR01000005">
    <property type="protein sequence ID" value="PMD73049.1"/>
    <property type="molecule type" value="Genomic_DNA"/>
</dbReference>